<name>A0AAV1JBF6_9NEOP</name>
<dbReference type="Proteomes" id="UP001497472">
    <property type="component" value="Unassembled WGS sequence"/>
</dbReference>
<comment type="caution">
    <text evidence="2">The sequence shown here is derived from an EMBL/GenBank/DDBJ whole genome shotgun (WGS) entry which is preliminary data.</text>
</comment>
<keyword evidence="3" id="KW-1185">Reference proteome</keyword>
<evidence type="ECO:0000256" key="1">
    <source>
        <dbReference type="SAM" id="MobiDB-lite"/>
    </source>
</evidence>
<proteinExistence type="predicted"/>
<feature type="region of interest" description="Disordered" evidence="1">
    <location>
        <begin position="1"/>
        <end position="72"/>
    </location>
</feature>
<gene>
    <name evidence="2" type="ORF">LNINA_LOCUS4991</name>
</gene>
<dbReference type="AlphaFoldDB" id="A0AAV1JBF6"/>
<dbReference type="EMBL" id="CAVLEF010000006">
    <property type="protein sequence ID" value="CAK1545325.1"/>
    <property type="molecule type" value="Genomic_DNA"/>
</dbReference>
<organism evidence="2 3">
    <name type="scientific">Leptosia nina</name>
    <dbReference type="NCBI Taxonomy" id="320188"/>
    <lineage>
        <taxon>Eukaryota</taxon>
        <taxon>Metazoa</taxon>
        <taxon>Ecdysozoa</taxon>
        <taxon>Arthropoda</taxon>
        <taxon>Hexapoda</taxon>
        <taxon>Insecta</taxon>
        <taxon>Pterygota</taxon>
        <taxon>Neoptera</taxon>
        <taxon>Endopterygota</taxon>
        <taxon>Lepidoptera</taxon>
        <taxon>Glossata</taxon>
        <taxon>Ditrysia</taxon>
        <taxon>Papilionoidea</taxon>
        <taxon>Pieridae</taxon>
        <taxon>Pierinae</taxon>
        <taxon>Leptosia</taxon>
    </lineage>
</organism>
<protein>
    <submittedName>
        <fullName evidence="2">Uncharacterized protein</fullName>
    </submittedName>
</protein>
<accession>A0AAV1JBF6</accession>
<reference evidence="2 3" key="1">
    <citation type="submission" date="2023-11" db="EMBL/GenBank/DDBJ databases">
        <authorList>
            <person name="Okamura Y."/>
        </authorList>
    </citation>
    <scope>NUCLEOTIDE SEQUENCE [LARGE SCALE GENOMIC DNA]</scope>
</reference>
<feature type="compositionally biased region" description="Polar residues" evidence="1">
    <location>
        <begin position="23"/>
        <end position="71"/>
    </location>
</feature>
<evidence type="ECO:0000313" key="2">
    <source>
        <dbReference type="EMBL" id="CAK1545325.1"/>
    </source>
</evidence>
<sequence>MQRRHHHQASQSPGSRSLIATRANLQQRRMYGSKSNLPRSYSTPASESEQSPQNKYVIRSFSSPGQNSDPQISPEEIQQMEQQKFYGSKSEIDSDNEGFEQLDDSLLDIDADIEETFRQFERGSSSVPKRVITTLLPGSGLQKVRIQPIHHKHAHGTSHMTRNAPKERGKGTARFHFRPLIVRIPSQISPTEAAKANLEELQISPPLESEAAVIEKEMTDAEFLLNKGANIAAEESDTDTLSSKNNKCLDLAERGPGRAMTPPRPVHASAFGYDPSRTPSA</sequence>
<evidence type="ECO:0000313" key="3">
    <source>
        <dbReference type="Proteomes" id="UP001497472"/>
    </source>
</evidence>
<feature type="region of interest" description="Disordered" evidence="1">
    <location>
        <begin position="233"/>
        <end position="281"/>
    </location>
</feature>